<keyword evidence="4 6" id="KW-1133">Transmembrane helix</keyword>
<protein>
    <recommendedName>
        <fullName evidence="6">Probable membrane transporter protein</fullName>
    </recommendedName>
</protein>
<evidence type="ECO:0000256" key="4">
    <source>
        <dbReference type="ARBA" id="ARBA00022989"/>
    </source>
</evidence>
<feature type="transmembrane region" description="Helical" evidence="6">
    <location>
        <begin position="141"/>
        <end position="161"/>
    </location>
</feature>
<comment type="caution">
    <text evidence="7">The sequence shown here is derived from an EMBL/GenBank/DDBJ whole genome shotgun (WGS) entry which is preliminary data.</text>
</comment>
<keyword evidence="8" id="KW-1185">Reference proteome</keyword>
<feature type="transmembrane region" description="Helical" evidence="6">
    <location>
        <begin position="75"/>
        <end position="96"/>
    </location>
</feature>
<dbReference type="Proteomes" id="UP001596364">
    <property type="component" value="Unassembled WGS sequence"/>
</dbReference>
<evidence type="ECO:0000256" key="2">
    <source>
        <dbReference type="ARBA" id="ARBA00009142"/>
    </source>
</evidence>
<reference evidence="8" key="1">
    <citation type="journal article" date="2019" name="Int. J. Syst. Evol. Microbiol.">
        <title>The Global Catalogue of Microorganisms (GCM) 10K type strain sequencing project: providing services to taxonomists for standard genome sequencing and annotation.</title>
        <authorList>
            <consortium name="The Broad Institute Genomics Platform"/>
            <consortium name="The Broad Institute Genome Sequencing Center for Infectious Disease"/>
            <person name="Wu L."/>
            <person name="Ma J."/>
        </authorList>
    </citation>
    <scope>NUCLEOTIDE SEQUENCE [LARGE SCALE GENOMIC DNA]</scope>
    <source>
        <strain evidence="8">CGMCC 1.16031</strain>
    </source>
</reference>
<feature type="transmembrane region" description="Helical" evidence="6">
    <location>
        <begin position="12"/>
        <end position="32"/>
    </location>
</feature>
<feature type="transmembrane region" description="Helical" evidence="6">
    <location>
        <begin position="240"/>
        <end position="261"/>
    </location>
</feature>
<evidence type="ECO:0000313" key="8">
    <source>
        <dbReference type="Proteomes" id="UP001596364"/>
    </source>
</evidence>
<evidence type="ECO:0000256" key="5">
    <source>
        <dbReference type="ARBA" id="ARBA00023136"/>
    </source>
</evidence>
<organism evidence="7 8">
    <name type="scientific">Pseudobowmanella zhangzhouensis</name>
    <dbReference type="NCBI Taxonomy" id="1537679"/>
    <lineage>
        <taxon>Bacteria</taxon>
        <taxon>Pseudomonadati</taxon>
        <taxon>Pseudomonadota</taxon>
        <taxon>Gammaproteobacteria</taxon>
        <taxon>Alteromonadales</taxon>
        <taxon>Alteromonadaceae</taxon>
    </lineage>
</organism>
<accession>A0ABW1XHT3</accession>
<dbReference type="EMBL" id="JBHSUS010000001">
    <property type="protein sequence ID" value="MFC6439508.1"/>
    <property type="molecule type" value="Genomic_DNA"/>
</dbReference>
<evidence type="ECO:0000256" key="6">
    <source>
        <dbReference type="RuleBase" id="RU363041"/>
    </source>
</evidence>
<sequence>MSELIVRYPYRFALLVIWACYVYFADGSVVLVENYAGFSLLGIFGAIFANSTGAGGGVIFIPFFNQLGMSEMSSVATSFAIQCVGMSAGAVSWLSFVRATPALQHPQFRTVLMVTGPLSIVGILAVQFFDLIAPGNLHQAFGLFSLLLALAIFASVFVVTSKAPFLLLTRIDFFALSLIALIGGGITAWLSVGVGELLAVYLIIRGYNIVSSIAIAVIVTAFSVWSAIPYHIWESQAIEFNVWLFAAAGALIGGTLARYVVSWISPRYLKLFFAFWIAFMGWATL</sequence>
<dbReference type="PANTHER" id="PTHR43701:SF2">
    <property type="entry name" value="MEMBRANE TRANSPORTER PROTEIN YJNA-RELATED"/>
    <property type="match status" value="1"/>
</dbReference>
<feature type="transmembrane region" description="Helical" evidence="6">
    <location>
        <begin position="173"/>
        <end position="202"/>
    </location>
</feature>
<gene>
    <name evidence="7" type="ORF">ACFP85_05010</name>
</gene>
<feature type="transmembrane region" description="Helical" evidence="6">
    <location>
        <begin position="108"/>
        <end position="129"/>
    </location>
</feature>
<comment type="similarity">
    <text evidence="2 6">Belongs to the 4-toluene sulfonate uptake permease (TSUP) (TC 2.A.102) family.</text>
</comment>
<dbReference type="InterPro" id="IPR002781">
    <property type="entry name" value="TM_pro_TauE-like"/>
</dbReference>
<proteinExistence type="inferred from homology"/>
<dbReference type="InterPro" id="IPR051598">
    <property type="entry name" value="TSUP/Inactive_protease-like"/>
</dbReference>
<name>A0ABW1XHT3_9ALTE</name>
<keyword evidence="6" id="KW-1003">Cell membrane</keyword>
<keyword evidence="5 6" id="KW-0472">Membrane</keyword>
<dbReference type="Pfam" id="PF01925">
    <property type="entry name" value="TauE"/>
    <property type="match status" value="1"/>
</dbReference>
<evidence type="ECO:0000313" key="7">
    <source>
        <dbReference type="EMBL" id="MFC6439508.1"/>
    </source>
</evidence>
<comment type="subcellular location">
    <subcellularLocation>
        <location evidence="6">Cell membrane</location>
        <topology evidence="6">Multi-pass membrane protein</topology>
    </subcellularLocation>
    <subcellularLocation>
        <location evidence="1">Membrane</location>
        <topology evidence="1">Multi-pass membrane protein</topology>
    </subcellularLocation>
</comment>
<evidence type="ECO:0000256" key="1">
    <source>
        <dbReference type="ARBA" id="ARBA00004141"/>
    </source>
</evidence>
<dbReference type="RefSeq" id="WP_131257208.1">
    <property type="nucleotide sequence ID" value="NZ_JBHSUS010000001.1"/>
</dbReference>
<evidence type="ECO:0000256" key="3">
    <source>
        <dbReference type="ARBA" id="ARBA00022692"/>
    </source>
</evidence>
<dbReference type="PANTHER" id="PTHR43701">
    <property type="entry name" value="MEMBRANE TRANSPORTER PROTEIN MJ0441-RELATED"/>
    <property type="match status" value="1"/>
</dbReference>
<feature type="transmembrane region" description="Helical" evidence="6">
    <location>
        <begin position="38"/>
        <end position="63"/>
    </location>
</feature>
<feature type="transmembrane region" description="Helical" evidence="6">
    <location>
        <begin position="209"/>
        <end position="228"/>
    </location>
</feature>
<keyword evidence="3 6" id="KW-0812">Transmembrane</keyword>